<evidence type="ECO:0000313" key="5">
    <source>
        <dbReference type="Proteomes" id="UP000676325"/>
    </source>
</evidence>
<evidence type="ECO:0000259" key="3">
    <source>
        <dbReference type="SMART" id="SM00642"/>
    </source>
</evidence>
<keyword evidence="4" id="KW-0378">Hydrolase</keyword>
<evidence type="ECO:0000313" key="4">
    <source>
        <dbReference type="EMBL" id="MBR7827095.1"/>
    </source>
</evidence>
<dbReference type="Pfam" id="PF00128">
    <property type="entry name" value="Alpha-amylase"/>
    <property type="match status" value="1"/>
</dbReference>
<dbReference type="Gene3D" id="3.20.20.80">
    <property type="entry name" value="Glycosidases"/>
    <property type="match status" value="1"/>
</dbReference>
<dbReference type="InterPro" id="IPR006047">
    <property type="entry name" value="GH13_cat_dom"/>
</dbReference>
<sequence>MTVTGHAEGATRTQSPSKPATVPAPAAAFHAQATPWWRDAVIYQVYIRSFADGNGDGIGDLLGIRTRLPYLRALGVDAVWITPFYASPMADGGYDVAEHREVDPLFGTLGDAEALIDEAHRHGIRVILDIVPNHTSAAHRWFREALDAAPGDAARDRYIFRAGRGEDGELPPNDWESVFGGPAWTRIAERTGEPGEWYLHLFDPAQPDLNWSHPEVRDEHEQILRFWLDRGVDGFRIDVAHGMIKQEGLPDVGYTDQIEMLGSAVLPYFDQDEVHDIHRSWRRILDEYPGQRIAVAEAWAPSLERLAAYVRPDELHQAFNFHFLGTPWQRDELRSVIEDSLRTSSLVGAPTTWVLSNHDIRRHVTRYGGGESGLRRARAAALMMLALPGSAYLYQGEELGLEEVLDLPEELLQDPQRLRSEDGSSGRDGCRVPLPWGGSESPYNFTPLNIAAGWLPAPARWREKTVEAQWDDAASTLGLYRRALKLRRDLPALGDGHLDWPEDPEVIAGDPNDLLVFRRAPGFVCTVNVGTTPITIRRPGVLELASVDMDEAAAQVADAGLSGSVATVGLPPDSTAWWTDGDRSSR</sequence>
<dbReference type="PANTHER" id="PTHR10357:SF179">
    <property type="entry name" value="NEUTRAL AND BASIC AMINO ACID TRANSPORT PROTEIN RBAT"/>
    <property type="match status" value="1"/>
</dbReference>
<dbReference type="SUPFAM" id="SSF51445">
    <property type="entry name" value="(Trans)glycosidases"/>
    <property type="match status" value="1"/>
</dbReference>
<dbReference type="SMART" id="SM00642">
    <property type="entry name" value="Aamy"/>
    <property type="match status" value="1"/>
</dbReference>
<accession>A0A941EB71</accession>
<dbReference type="InterPro" id="IPR017853">
    <property type="entry name" value="GH"/>
</dbReference>
<dbReference type="InterPro" id="IPR045857">
    <property type="entry name" value="O16G_dom_2"/>
</dbReference>
<reference evidence="4" key="1">
    <citation type="submission" date="2021-04" db="EMBL/GenBank/DDBJ databases">
        <title>Genome based classification of Actinospica acidithermotolerans sp. nov., an actinobacterium isolated from an Indonesian hot spring.</title>
        <authorList>
            <person name="Kusuma A.B."/>
            <person name="Putra K.E."/>
            <person name="Nafisah S."/>
            <person name="Loh J."/>
            <person name="Nouioui I."/>
            <person name="Goodfellow M."/>
        </authorList>
    </citation>
    <scope>NUCLEOTIDE SEQUENCE</scope>
    <source>
        <strain evidence="4">MGRD01-02</strain>
    </source>
</reference>
<evidence type="ECO:0000256" key="1">
    <source>
        <dbReference type="ARBA" id="ARBA00008061"/>
    </source>
</evidence>
<dbReference type="RefSeq" id="WP_212518241.1">
    <property type="nucleotide sequence ID" value="NZ_JAGSOH010000028.1"/>
</dbReference>
<dbReference type="EMBL" id="JAGSOH010000028">
    <property type="protein sequence ID" value="MBR7827095.1"/>
    <property type="molecule type" value="Genomic_DNA"/>
</dbReference>
<dbReference type="Proteomes" id="UP000676325">
    <property type="component" value="Unassembled WGS sequence"/>
</dbReference>
<feature type="domain" description="Glycosyl hydrolase family 13 catalytic" evidence="3">
    <location>
        <begin position="44"/>
        <end position="431"/>
    </location>
</feature>
<dbReference type="PANTHER" id="PTHR10357">
    <property type="entry name" value="ALPHA-AMYLASE FAMILY MEMBER"/>
    <property type="match status" value="1"/>
</dbReference>
<feature type="region of interest" description="Disordered" evidence="2">
    <location>
        <begin position="1"/>
        <end position="23"/>
    </location>
</feature>
<proteinExistence type="inferred from homology"/>
<dbReference type="CDD" id="cd11332">
    <property type="entry name" value="AmyAc_OligoGlu_TS"/>
    <property type="match status" value="1"/>
</dbReference>
<evidence type="ECO:0000256" key="2">
    <source>
        <dbReference type="SAM" id="MobiDB-lite"/>
    </source>
</evidence>
<dbReference type="AlphaFoldDB" id="A0A941EB71"/>
<dbReference type="GO" id="GO:0004556">
    <property type="term" value="F:alpha-amylase activity"/>
    <property type="evidence" value="ECO:0007669"/>
    <property type="project" value="TreeGrafter"/>
</dbReference>
<dbReference type="Gene3D" id="3.90.400.10">
    <property type="entry name" value="Oligo-1,6-glucosidase, Domain 2"/>
    <property type="match status" value="1"/>
</dbReference>
<gene>
    <name evidence="4" type="ORF">KDK95_12325</name>
</gene>
<name>A0A941EB71_9ACTN</name>
<organism evidence="4 5">
    <name type="scientific">Actinospica acidithermotolerans</name>
    <dbReference type="NCBI Taxonomy" id="2828514"/>
    <lineage>
        <taxon>Bacteria</taxon>
        <taxon>Bacillati</taxon>
        <taxon>Actinomycetota</taxon>
        <taxon>Actinomycetes</taxon>
        <taxon>Catenulisporales</taxon>
        <taxon>Actinospicaceae</taxon>
        <taxon>Actinospica</taxon>
    </lineage>
</organism>
<protein>
    <submittedName>
        <fullName evidence="4">Glycoside hydrolase family 13 protein</fullName>
    </submittedName>
</protein>
<keyword evidence="5" id="KW-1185">Reference proteome</keyword>
<comment type="caution">
    <text evidence="4">The sequence shown here is derived from an EMBL/GenBank/DDBJ whole genome shotgun (WGS) entry which is preliminary data.</text>
</comment>
<comment type="similarity">
    <text evidence="1">Belongs to the glycosyl hydrolase 13 family.</text>
</comment>
<dbReference type="GO" id="GO:0009313">
    <property type="term" value="P:oligosaccharide catabolic process"/>
    <property type="evidence" value="ECO:0007669"/>
    <property type="project" value="TreeGrafter"/>
</dbReference>